<gene>
    <name evidence="3" type="ORF">GPUH_LOCUS10400</name>
</gene>
<feature type="domain" description="CCDC22 N-terminal" evidence="2">
    <location>
        <begin position="93"/>
        <end position="175"/>
    </location>
</feature>
<accession>A0A183DNV9</accession>
<feature type="signal peptide" evidence="1">
    <location>
        <begin position="1"/>
        <end position="29"/>
    </location>
</feature>
<evidence type="ECO:0000259" key="2">
    <source>
        <dbReference type="Pfam" id="PF21674"/>
    </source>
</evidence>
<reference evidence="3 4" key="2">
    <citation type="submission" date="2018-11" db="EMBL/GenBank/DDBJ databases">
        <authorList>
            <consortium name="Pathogen Informatics"/>
        </authorList>
    </citation>
    <scope>NUCLEOTIDE SEQUENCE [LARGE SCALE GENOMIC DNA]</scope>
</reference>
<protein>
    <submittedName>
        <fullName evidence="5">BAF250_C domain-containing protein</fullName>
    </submittedName>
</protein>
<proteinExistence type="predicted"/>
<keyword evidence="4" id="KW-1185">Reference proteome</keyword>
<evidence type="ECO:0000313" key="3">
    <source>
        <dbReference type="EMBL" id="VDN17393.1"/>
    </source>
</evidence>
<evidence type="ECO:0000256" key="1">
    <source>
        <dbReference type="SAM" id="SignalP"/>
    </source>
</evidence>
<organism evidence="5">
    <name type="scientific">Gongylonema pulchrum</name>
    <dbReference type="NCBI Taxonomy" id="637853"/>
    <lineage>
        <taxon>Eukaryota</taxon>
        <taxon>Metazoa</taxon>
        <taxon>Ecdysozoa</taxon>
        <taxon>Nematoda</taxon>
        <taxon>Chromadorea</taxon>
        <taxon>Rhabditida</taxon>
        <taxon>Spirurina</taxon>
        <taxon>Spiruromorpha</taxon>
        <taxon>Spiruroidea</taxon>
        <taxon>Gongylonematidae</taxon>
        <taxon>Gongylonema</taxon>
    </lineage>
</organism>
<reference evidence="5" key="1">
    <citation type="submission" date="2016-06" db="UniProtKB">
        <authorList>
            <consortium name="WormBaseParasite"/>
        </authorList>
    </citation>
    <scope>IDENTIFICATION</scope>
</reference>
<dbReference type="AlphaFoldDB" id="A0A183DNV9"/>
<dbReference type="WBParaSite" id="GPUH_0001041301-mRNA-1">
    <property type="protein sequence ID" value="GPUH_0001041301-mRNA-1"/>
    <property type="gene ID" value="GPUH_0001041301"/>
</dbReference>
<dbReference type="EMBL" id="UYRT01077956">
    <property type="protein sequence ID" value="VDN17393.1"/>
    <property type="molecule type" value="Genomic_DNA"/>
</dbReference>
<dbReference type="Pfam" id="PF21674">
    <property type="entry name" value="CCDC22_N"/>
    <property type="match status" value="1"/>
</dbReference>
<sequence length="209" mass="23279">MQVQKSVKDDEISLPLLVLLLLPIGRCSARDSEAAHFSLAVKRHCVVLEYCLRSLAEMPGQCVVVRLLLLLLPARAIGRNIDRSLCIVSLLSMDVVDGQIIDTLLRLDPSFFDGLPEVPGTVTELDTETFYRAIVLLLWTCNPNLKREIPSTVPGQNMSAKLRCATRVVEAVKHARAEVEYLLDYKTPSAVQLGALVYRRAKQILTELQ</sequence>
<evidence type="ECO:0000313" key="5">
    <source>
        <dbReference type="WBParaSite" id="GPUH_0001041301-mRNA-1"/>
    </source>
</evidence>
<dbReference type="InterPro" id="IPR048349">
    <property type="entry name" value="CCDC22_N"/>
</dbReference>
<keyword evidence="1" id="KW-0732">Signal</keyword>
<feature type="chain" id="PRO_5043138793" evidence="1">
    <location>
        <begin position="30"/>
        <end position="209"/>
    </location>
</feature>
<dbReference type="OrthoDB" id="10266736at2759"/>
<evidence type="ECO:0000313" key="4">
    <source>
        <dbReference type="Proteomes" id="UP000271098"/>
    </source>
</evidence>
<name>A0A183DNV9_9BILA</name>
<dbReference type="Proteomes" id="UP000271098">
    <property type="component" value="Unassembled WGS sequence"/>
</dbReference>